<dbReference type="Pfam" id="PF00990">
    <property type="entry name" value="GGDEF"/>
    <property type="match status" value="1"/>
</dbReference>
<keyword evidence="5" id="KW-0812">Transmembrane</keyword>
<feature type="transmembrane region" description="Helical" evidence="5">
    <location>
        <begin position="92"/>
        <end position="112"/>
    </location>
</feature>
<feature type="domain" description="GGDEF" evidence="6">
    <location>
        <begin position="241"/>
        <end position="375"/>
    </location>
</feature>
<dbReference type="AlphaFoldDB" id="A0A0U1R302"/>
<dbReference type="InterPro" id="IPR029787">
    <property type="entry name" value="Nucleotide_cyclase"/>
</dbReference>
<dbReference type="EC" id="2.7.7.65" evidence="3"/>
<sequence length="384" mass="43497">MQSELNMNSHSYDQLLKSKHRLSLLLFLFLNASSAIFSMLSSSPKTPAVTFPVVMIAVISLSAAAYLIFISKNDAGRNNYVDKSNHVDKNNYANKLNLFSILIGLLWAWQIILKYEYLETNEDNYLLLSLFTIFFISTIALSDNFLAFCLHTAPSAITVILLDDFHNIFRIIFTIMLPLIGFSLHHLMLRRTDNFTRKLVDHLSNEREKFSDLSMIDPLTSLYNRRGLESKLETLLSQSPGNHYVLLLDIDHFKAYNDNYGHTMGDQALVRISAAIRDAVRSRDIVVRYGGEEFLVLLTHVSEEYASQLAERVRQRVLGLDIPHVFNHKVSTTVTLSAGISPLQAYDLAASLKAADEALYRAKRNGRNNIEFAKDELSNVQSSP</sequence>
<keyword evidence="5" id="KW-0472">Membrane</keyword>
<organism evidence="7 8">
    <name type="scientific">Yersinia pseudotuberculosis serotype O:1b (strain IP 31758)</name>
    <dbReference type="NCBI Taxonomy" id="349747"/>
    <lineage>
        <taxon>Bacteria</taxon>
        <taxon>Pseudomonadati</taxon>
        <taxon>Pseudomonadota</taxon>
        <taxon>Gammaproteobacteria</taxon>
        <taxon>Enterobacterales</taxon>
        <taxon>Yersiniaceae</taxon>
        <taxon>Yersinia</taxon>
    </lineage>
</organism>
<dbReference type="EMBL" id="CP000720">
    <property type="protein sequence ID" value="ABS49686.1"/>
    <property type="molecule type" value="Genomic_DNA"/>
</dbReference>
<dbReference type="Gene3D" id="3.30.70.270">
    <property type="match status" value="1"/>
</dbReference>
<evidence type="ECO:0000256" key="5">
    <source>
        <dbReference type="SAM" id="Phobius"/>
    </source>
</evidence>
<dbReference type="SMART" id="SM00267">
    <property type="entry name" value="GGDEF"/>
    <property type="match status" value="1"/>
</dbReference>
<dbReference type="PROSITE" id="PS50887">
    <property type="entry name" value="GGDEF"/>
    <property type="match status" value="1"/>
</dbReference>
<protein>
    <recommendedName>
        <fullName evidence="3">diguanylate cyclase</fullName>
        <ecNumber evidence="3">2.7.7.65</ecNumber>
    </recommendedName>
</protein>
<accession>A0A0U1R302</accession>
<dbReference type="CDD" id="cd01949">
    <property type="entry name" value="GGDEF"/>
    <property type="match status" value="1"/>
</dbReference>
<evidence type="ECO:0000313" key="7">
    <source>
        <dbReference type="EMBL" id="ABS49686.1"/>
    </source>
</evidence>
<evidence type="ECO:0000256" key="3">
    <source>
        <dbReference type="ARBA" id="ARBA00012528"/>
    </source>
</evidence>
<evidence type="ECO:0000256" key="2">
    <source>
        <dbReference type="ARBA" id="ARBA00004665"/>
    </source>
</evidence>
<reference evidence="7 8" key="1">
    <citation type="journal article" date="2007" name="PLoS Genet.">
        <title>The complete genome sequence of Yersinia pseudotuberculosis IP31758, the causative agent of Far East scarlet-like fever.</title>
        <authorList>
            <person name="Eppinger M."/>
            <person name="Rosovitz M.J."/>
            <person name="Fricke W.F."/>
            <person name="Rasko D.A."/>
            <person name="Kokorina G."/>
            <person name="Fayolle C."/>
            <person name="Lindler L.E."/>
            <person name="Carniel E."/>
            <person name="Ravel J."/>
        </authorList>
    </citation>
    <scope>NUCLEOTIDE SEQUENCE [LARGE SCALE GENOMIC DNA]</scope>
    <source>
        <strain evidence="7 8">IP 31758</strain>
    </source>
</reference>
<feature type="transmembrane region" description="Helical" evidence="5">
    <location>
        <begin position="124"/>
        <end position="140"/>
    </location>
</feature>
<dbReference type="InterPro" id="IPR043128">
    <property type="entry name" value="Rev_trsase/Diguanyl_cyclase"/>
</dbReference>
<comment type="catalytic activity">
    <reaction evidence="4">
        <text>2 GTP = 3',3'-c-di-GMP + 2 diphosphate</text>
        <dbReference type="Rhea" id="RHEA:24898"/>
        <dbReference type="ChEBI" id="CHEBI:33019"/>
        <dbReference type="ChEBI" id="CHEBI:37565"/>
        <dbReference type="ChEBI" id="CHEBI:58805"/>
        <dbReference type="EC" id="2.7.7.65"/>
    </reaction>
</comment>
<dbReference type="GO" id="GO:0052621">
    <property type="term" value="F:diguanylate cyclase activity"/>
    <property type="evidence" value="ECO:0007669"/>
    <property type="project" value="UniProtKB-EC"/>
</dbReference>
<evidence type="ECO:0000313" key="8">
    <source>
        <dbReference type="Proteomes" id="UP000002412"/>
    </source>
</evidence>
<proteinExistence type="predicted"/>
<dbReference type="NCBIfam" id="TIGR00254">
    <property type="entry name" value="GGDEF"/>
    <property type="match status" value="1"/>
</dbReference>
<comment type="pathway">
    <text evidence="2">Purine metabolism; 3',5'-cyclic di-GMP biosynthesis.</text>
</comment>
<dbReference type="GO" id="GO:0043709">
    <property type="term" value="P:cell adhesion involved in single-species biofilm formation"/>
    <property type="evidence" value="ECO:0007669"/>
    <property type="project" value="TreeGrafter"/>
</dbReference>
<feature type="transmembrane region" description="Helical" evidence="5">
    <location>
        <begin position="168"/>
        <end position="189"/>
    </location>
</feature>
<dbReference type="FunFam" id="3.30.70.270:FF:000001">
    <property type="entry name" value="Diguanylate cyclase domain protein"/>
    <property type="match status" value="1"/>
</dbReference>
<dbReference type="PANTHER" id="PTHR45138">
    <property type="entry name" value="REGULATORY COMPONENTS OF SENSORY TRANSDUCTION SYSTEM"/>
    <property type="match status" value="1"/>
</dbReference>
<feature type="transmembrane region" description="Helical" evidence="5">
    <location>
        <begin position="50"/>
        <end position="71"/>
    </location>
</feature>
<dbReference type="Proteomes" id="UP000002412">
    <property type="component" value="Chromosome"/>
</dbReference>
<dbReference type="HOGENOM" id="CLU_000445_11_2_6"/>
<dbReference type="PANTHER" id="PTHR45138:SF9">
    <property type="entry name" value="DIGUANYLATE CYCLASE DGCM-RELATED"/>
    <property type="match status" value="1"/>
</dbReference>
<evidence type="ECO:0000259" key="6">
    <source>
        <dbReference type="PROSITE" id="PS50887"/>
    </source>
</evidence>
<dbReference type="InterPro" id="IPR050469">
    <property type="entry name" value="Diguanylate_Cyclase"/>
</dbReference>
<dbReference type="RefSeq" id="WP_012105710.1">
    <property type="nucleotide sequence ID" value="NC_009708.1"/>
</dbReference>
<dbReference type="SUPFAM" id="SSF55073">
    <property type="entry name" value="Nucleotide cyclase"/>
    <property type="match status" value="1"/>
</dbReference>
<dbReference type="GO" id="GO:0005886">
    <property type="term" value="C:plasma membrane"/>
    <property type="evidence" value="ECO:0007669"/>
    <property type="project" value="TreeGrafter"/>
</dbReference>
<name>A0A0U1R302_YERP3</name>
<evidence type="ECO:0000256" key="4">
    <source>
        <dbReference type="ARBA" id="ARBA00034247"/>
    </source>
</evidence>
<dbReference type="GO" id="GO:1902201">
    <property type="term" value="P:negative regulation of bacterial-type flagellum-dependent cell motility"/>
    <property type="evidence" value="ECO:0007669"/>
    <property type="project" value="TreeGrafter"/>
</dbReference>
<comment type="cofactor">
    <cofactor evidence="1">
        <name>Mg(2+)</name>
        <dbReference type="ChEBI" id="CHEBI:18420"/>
    </cofactor>
</comment>
<gene>
    <name evidence="7" type="ordered locus">YpsIP31758_3509</name>
</gene>
<dbReference type="KEGG" id="ypi:YpsIP31758_3509"/>
<dbReference type="InterPro" id="IPR000160">
    <property type="entry name" value="GGDEF_dom"/>
</dbReference>
<keyword evidence="5" id="KW-1133">Transmembrane helix</keyword>
<evidence type="ECO:0000256" key="1">
    <source>
        <dbReference type="ARBA" id="ARBA00001946"/>
    </source>
</evidence>